<evidence type="ECO:0000256" key="1">
    <source>
        <dbReference type="SAM" id="MobiDB-lite"/>
    </source>
</evidence>
<accession>A0A915PUT6</accession>
<evidence type="ECO:0000313" key="2">
    <source>
        <dbReference type="Proteomes" id="UP000887581"/>
    </source>
</evidence>
<evidence type="ECO:0000313" key="3">
    <source>
        <dbReference type="WBParaSite" id="sdigi.contig34.g2393.t1"/>
    </source>
</evidence>
<reference evidence="3" key="1">
    <citation type="submission" date="2022-11" db="UniProtKB">
        <authorList>
            <consortium name="WormBaseParasite"/>
        </authorList>
    </citation>
    <scope>IDENTIFICATION</scope>
</reference>
<keyword evidence="2" id="KW-1185">Reference proteome</keyword>
<dbReference type="AlphaFoldDB" id="A0A915PUT6"/>
<name>A0A915PUT6_9BILA</name>
<feature type="compositionally biased region" description="Basic residues" evidence="1">
    <location>
        <begin position="1"/>
        <end position="12"/>
    </location>
</feature>
<feature type="region of interest" description="Disordered" evidence="1">
    <location>
        <begin position="1"/>
        <end position="62"/>
    </location>
</feature>
<proteinExistence type="predicted"/>
<protein>
    <submittedName>
        <fullName evidence="3">Uncharacterized protein</fullName>
    </submittedName>
</protein>
<organism evidence="2 3">
    <name type="scientific">Setaria digitata</name>
    <dbReference type="NCBI Taxonomy" id="48799"/>
    <lineage>
        <taxon>Eukaryota</taxon>
        <taxon>Metazoa</taxon>
        <taxon>Ecdysozoa</taxon>
        <taxon>Nematoda</taxon>
        <taxon>Chromadorea</taxon>
        <taxon>Rhabditida</taxon>
        <taxon>Spirurina</taxon>
        <taxon>Spiruromorpha</taxon>
        <taxon>Filarioidea</taxon>
        <taxon>Setariidae</taxon>
        <taxon>Setaria</taxon>
    </lineage>
</organism>
<dbReference type="WBParaSite" id="sdigi.contig34.g2393.t1">
    <property type="protein sequence ID" value="sdigi.contig34.g2393.t1"/>
    <property type="gene ID" value="sdigi.contig34.g2393"/>
</dbReference>
<sequence length="84" mass="9522">MYRRREKIRKTKLHENKQLKNNQEQIGPALECFALDDGRNGDDDDSDTEGAASETDGLDDKSIPGFVRIFQQPVTVRSTIQLTV</sequence>
<dbReference type="Proteomes" id="UP000887581">
    <property type="component" value="Unplaced"/>
</dbReference>